<feature type="compositionally biased region" description="Pro residues" evidence="7">
    <location>
        <begin position="223"/>
        <end position="235"/>
    </location>
</feature>
<dbReference type="Gene3D" id="1.10.10.10">
    <property type="entry name" value="Winged helix-like DNA-binding domain superfamily/Winged helix DNA-binding domain"/>
    <property type="match status" value="1"/>
</dbReference>
<feature type="domain" description="FHA" evidence="8">
    <location>
        <begin position="51"/>
        <end position="114"/>
    </location>
</feature>
<dbReference type="PANTHER" id="PTHR45881">
    <property type="entry name" value="CHECKPOINT SUPPRESSOR 1-LIKE, ISOFORM A-RELATED"/>
    <property type="match status" value="1"/>
</dbReference>
<feature type="compositionally biased region" description="Pro residues" evidence="7">
    <location>
        <begin position="419"/>
        <end position="432"/>
    </location>
</feature>
<sequence length="684" mass="72026">MATAAPALQQDTPEHVVFPTPEQSEQHQDKISAYYSLVFPNFVYYLQTLNVTIGRRCVPANTASSSDNPQVDVDLGPLKSVSRLHAKIEYDEEEERFVLIVIGRNGAWVDGVWSGSGSKVPLGDRAQIQIASRTFFFVLPPPAPPEDSPSPSSQSSGNRARSPSVDITTYSPPSSLPSDSPPPVSVHAAAPKIPPLPEVSLPNSNNIPHLKSNSKKRKKSDPLLPPLPPPEVMPPKPPLTYAQLCYRAIKALGGKASLQEICQWIKDNFDWYKYCSKDWESSVRHNLSSNVGFKKLLRSKDEKGKGALWAVDDAHEHAFEELDARKQSTLVGSVGGKDKAGGKKGKTVVPLEPPLKRSVKGDLKGAPLPPPLTSTPLALKSTNPTYPSNAASASTSPPLPAVSAPPPIKAEPSSVTQVPPLPPYTQAPPPATAPAASSPPTNNVQSPGQATGNVTVTASQASPPTGAPTPAATPLSTIPASVRIPIVVGPVPSSNSSGGAPSPPKPIVLHDNTLILNPEIFSHLTPQHLQDLEALGAQKALEILQAYIVRYYKEKLKAEGGRGRGRGRPRRGRGGATGRGSTPAGTTARADAPTTGPFTTAPLPPRLPKPTTAPPTSESPSATPGSVGSQHDGVTPAQPPPTSSQPPVDAPSPIVVIDDDDGPEQEPAAKRRRLDEPVIDLTGA</sequence>
<dbReference type="PROSITE" id="PS50006">
    <property type="entry name" value="FHA_DOMAIN"/>
    <property type="match status" value="1"/>
</dbReference>
<dbReference type="EMBL" id="JAPEVG010000074">
    <property type="protein sequence ID" value="KAJ8487743.1"/>
    <property type="molecule type" value="Genomic_DNA"/>
</dbReference>
<keyword evidence="4" id="KW-0804">Transcription</keyword>
<organism evidence="10 11">
    <name type="scientific">Trametes cubensis</name>
    <dbReference type="NCBI Taxonomy" id="1111947"/>
    <lineage>
        <taxon>Eukaryota</taxon>
        <taxon>Fungi</taxon>
        <taxon>Dikarya</taxon>
        <taxon>Basidiomycota</taxon>
        <taxon>Agaricomycotina</taxon>
        <taxon>Agaricomycetes</taxon>
        <taxon>Polyporales</taxon>
        <taxon>Polyporaceae</taxon>
        <taxon>Trametes</taxon>
    </lineage>
</organism>
<protein>
    <submittedName>
        <fullName evidence="10">Uncharacterized protein</fullName>
    </submittedName>
</protein>
<dbReference type="CDD" id="cd22701">
    <property type="entry name" value="FHA_FKH1-like"/>
    <property type="match status" value="1"/>
</dbReference>
<evidence type="ECO:0000256" key="2">
    <source>
        <dbReference type="ARBA" id="ARBA00023015"/>
    </source>
</evidence>
<dbReference type="PROSITE" id="PS50039">
    <property type="entry name" value="FORK_HEAD_3"/>
    <property type="match status" value="1"/>
</dbReference>
<feature type="compositionally biased region" description="Pro residues" evidence="7">
    <location>
        <begin position="397"/>
        <end position="409"/>
    </location>
</feature>
<feature type="compositionally biased region" description="Basic and acidic residues" evidence="7">
    <location>
        <begin position="667"/>
        <end position="676"/>
    </location>
</feature>
<comment type="caution">
    <text evidence="10">The sequence shown here is derived from an EMBL/GenBank/DDBJ whole genome shotgun (WGS) entry which is preliminary data.</text>
</comment>
<evidence type="ECO:0000256" key="3">
    <source>
        <dbReference type="ARBA" id="ARBA00023125"/>
    </source>
</evidence>
<feature type="compositionally biased region" description="Low complexity" evidence="7">
    <location>
        <begin position="387"/>
        <end position="396"/>
    </location>
</feature>
<dbReference type="Proteomes" id="UP001215151">
    <property type="component" value="Unassembled WGS sequence"/>
</dbReference>
<evidence type="ECO:0000313" key="11">
    <source>
        <dbReference type="Proteomes" id="UP001215151"/>
    </source>
</evidence>
<feature type="region of interest" description="Disordered" evidence="7">
    <location>
        <begin position="558"/>
        <end position="684"/>
    </location>
</feature>
<dbReference type="GO" id="GO:0000981">
    <property type="term" value="F:DNA-binding transcription factor activity, RNA polymerase II-specific"/>
    <property type="evidence" value="ECO:0007669"/>
    <property type="project" value="TreeGrafter"/>
</dbReference>
<feature type="compositionally biased region" description="Pro residues" evidence="7">
    <location>
        <begin position="637"/>
        <end position="650"/>
    </location>
</feature>
<dbReference type="CDD" id="cd00059">
    <property type="entry name" value="FH_FOX"/>
    <property type="match status" value="1"/>
</dbReference>
<gene>
    <name evidence="10" type="ORF">ONZ51_g4027</name>
</gene>
<name>A0AAD7TWQ0_9APHY</name>
<keyword evidence="2" id="KW-0805">Transcription regulation</keyword>
<feature type="compositionally biased region" description="Low complexity" evidence="7">
    <location>
        <begin position="149"/>
        <end position="164"/>
    </location>
</feature>
<keyword evidence="11" id="KW-1185">Reference proteome</keyword>
<proteinExistence type="predicted"/>
<feature type="DNA-binding region" description="Fork-head" evidence="6">
    <location>
        <begin position="236"/>
        <end position="329"/>
    </location>
</feature>
<dbReference type="Gene3D" id="2.60.200.20">
    <property type="match status" value="1"/>
</dbReference>
<feature type="compositionally biased region" description="Polar residues" evidence="7">
    <location>
        <begin position="442"/>
        <end position="456"/>
    </location>
</feature>
<evidence type="ECO:0000256" key="1">
    <source>
        <dbReference type="ARBA" id="ARBA00004123"/>
    </source>
</evidence>
<dbReference type="Pfam" id="PF00498">
    <property type="entry name" value="FHA"/>
    <property type="match status" value="1"/>
</dbReference>
<evidence type="ECO:0000256" key="5">
    <source>
        <dbReference type="ARBA" id="ARBA00023242"/>
    </source>
</evidence>
<dbReference type="SMART" id="SM00339">
    <property type="entry name" value="FH"/>
    <property type="match status" value="1"/>
</dbReference>
<dbReference type="InterPro" id="IPR001766">
    <property type="entry name" value="Fork_head_dom"/>
</dbReference>
<dbReference type="InterPro" id="IPR000253">
    <property type="entry name" value="FHA_dom"/>
</dbReference>
<keyword evidence="5 6" id="KW-0539">Nucleus</keyword>
<evidence type="ECO:0000259" key="8">
    <source>
        <dbReference type="PROSITE" id="PS50006"/>
    </source>
</evidence>
<dbReference type="SUPFAM" id="SSF49879">
    <property type="entry name" value="SMAD/FHA domain"/>
    <property type="match status" value="1"/>
</dbReference>
<keyword evidence="3 6" id="KW-0238">DNA-binding</keyword>
<feature type="region of interest" description="Disordered" evidence="7">
    <location>
        <begin position="330"/>
        <end position="475"/>
    </location>
</feature>
<evidence type="ECO:0000256" key="4">
    <source>
        <dbReference type="ARBA" id="ARBA00023163"/>
    </source>
</evidence>
<feature type="compositionally biased region" description="Low complexity" evidence="7">
    <location>
        <begin position="457"/>
        <end position="475"/>
    </location>
</feature>
<evidence type="ECO:0000256" key="6">
    <source>
        <dbReference type="PROSITE-ProRule" id="PRU00089"/>
    </source>
</evidence>
<feature type="compositionally biased region" description="Low complexity" evidence="7">
    <location>
        <begin position="614"/>
        <end position="626"/>
    </location>
</feature>
<reference evidence="10" key="1">
    <citation type="submission" date="2022-11" db="EMBL/GenBank/DDBJ databases">
        <title>Genome Sequence of Cubamyces cubensis.</title>
        <authorList>
            <person name="Buettner E."/>
        </authorList>
    </citation>
    <scope>NUCLEOTIDE SEQUENCE</scope>
    <source>
        <strain evidence="10">MPL-01</strain>
    </source>
</reference>
<feature type="compositionally biased region" description="Pro residues" evidence="7">
    <location>
        <begin position="602"/>
        <end position="613"/>
    </location>
</feature>
<dbReference type="SUPFAM" id="SSF46785">
    <property type="entry name" value="Winged helix' DNA-binding domain"/>
    <property type="match status" value="1"/>
</dbReference>
<dbReference type="GO" id="GO:0000978">
    <property type="term" value="F:RNA polymerase II cis-regulatory region sequence-specific DNA binding"/>
    <property type="evidence" value="ECO:0007669"/>
    <property type="project" value="TreeGrafter"/>
</dbReference>
<evidence type="ECO:0000313" key="10">
    <source>
        <dbReference type="EMBL" id="KAJ8487743.1"/>
    </source>
</evidence>
<feature type="domain" description="Fork-head" evidence="9">
    <location>
        <begin position="236"/>
        <end position="329"/>
    </location>
</feature>
<feature type="compositionally biased region" description="Low complexity" evidence="7">
    <location>
        <begin position="579"/>
        <end position="590"/>
    </location>
</feature>
<feature type="compositionally biased region" description="Basic residues" evidence="7">
    <location>
        <begin position="563"/>
        <end position="573"/>
    </location>
</feature>
<dbReference type="InterPro" id="IPR036390">
    <property type="entry name" value="WH_DNA-bd_sf"/>
</dbReference>
<dbReference type="InterPro" id="IPR008984">
    <property type="entry name" value="SMAD_FHA_dom_sf"/>
</dbReference>
<evidence type="ECO:0000259" key="9">
    <source>
        <dbReference type="PROSITE" id="PS50039"/>
    </source>
</evidence>
<dbReference type="AlphaFoldDB" id="A0AAD7TWQ0"/>
<dbReference type="GO" id="GO:0005634">
    <property type="term" value="C:nucleus"/>
    <property type="evidence" value="ECO:0007669"/>
    <property type="project" value="UniProtKB-SubCell"/>
</dbReference>
<dbReference type="Pfam" id="PF00250">
    <property type="entry name" value="Forkhead"/>
    <property type="match status" value="1"/>
</dbReference>
<dbReference type="PRINTS" id="PR00053">
    <property type="entry name" value="FORKHEAD"/>
</dbReference>
<evidence type="ECO:0000256" key="7">
    <source>
        <dbReference type="SAM" id="MobiDB-lite"/>
    </source>
</evidence>
<accession>A0AAD7TWQ0</accession>
<dbReference type="InterPro" id="IPR036388">
    <property type="entry name" value="WH-like_DNA-bd_sf"/>
</dbReference>
<dbReference type="PANTHER" id="PTHR45881:SF1">
    <property type="entry name" value="FORK HEAD PROTEIN HOMOLOG 2"/>
    <property type="match status" value="1"/>
</dbReference>
<feature type="region of interest" description="Disordered" evidence="7">
    <location>
        <begin position="141"/>
        <end position="235"/>
    </location>
</feature>
<comment type="subcellular location">
    <subcellularLocation>
        <location evidence="1 6">Nucleus</location>
    </subcellularLocation>
</comment>